<dbReference type="EMBL" id="GBRH01174010">
    <property type="protein sequence ID" value="JAE23886.1"/>
    <property type="molecule type" value="Transcribed_RNA"/>
</dbReference>
<reference evidence="2" key="2">
    <citation type="journal article" date="2015" name="Data Brief">
        <title>Shoot transcriptome of the giant reed, Arundo donax.</title>
        <authorList>
            <person name="Barrero R.A."/>
            <person name="Guerrero F.D."/>
            <person name="Moolhuijzen P."/>
            <person name="Goolsby J.A."/>
            <person name="Tidwell J."/>
            <person name="Bellgard S.E."/>
            <person name="Bellgard M.I."/>
        </authorList>
    </citation>
    <scope>NUCLEOTIDE SEQUENCE</scope>
    <source>
        <tissue evidence="2">Shoot tissue taken approximately 20 cm above the soil surface</tissue>
    </source>
</reference>
<protein>
    <submittedName>
        <fullName evidence="2">Uncharacterized protein</fullName>
    </submittedName>
</protein>
<evidence type="ECO:0000313" key="2">
    <source>
        <dbReference type="EMBL" id="JAE23886.1"/>
    </source>
</evidence>
<proteinExistence type="predicted"/>
<reference evidence="2" key="1">
    <citation type="submission" date="2014-09" db="EMBL/GenBank/DDBJ databases">
        <authorList>
            <person name="Magalhaes I.L.F."/>
            <person name="Oliveira U."/>
            <person name="Santos F.R."/>
            <person name="Vidigal T.H.D.A."/>
            <person name="Brescovit A.D."/>
            <person name="Santos A.J."/>
        </authorList>
    </citation>
    <scope>NUCLEOTIDE SEQUENCE</scope>
    <source>
        <tissue evidence="2">Shoot tissue taken approximately 20 cm above the soil surface</tissue>
    </source>
</reference>
<accession>A0A0A9GMV8</accession>
<organism evidence="2">
    <name type="scientific">Arundo donax</name>
    <name type="common">Giant reed</name>
    <name type="synonym">Donax arundinaceus</name>
    <dbReference type="NCBI Taxonomy" id="35708"/>
    <lineage>
        <taxon>Eukaryota</taxon>
        <taxon>Viridiplantae</taxon>
        <taxon>Streptophyta</taxon>
        <taxon>Embryophyta</taxon>
        <taxon>Tracheophyta</taxon>
        <taxon>Spermatophyta</taxon>
        <taxon>Magnoliopsida</taxon>
        <taxon>Liliopsida</taxon>
        <taxon>Poales</taxon>
        <taxon>Poaceae</taxon>
        <taxon>PACMAD clade</taxon>
        <taxon>Arundinoideae</taxon>
        <taxon>Arundineae</taxon>
        <taxon>Arundo</taxon>
    </lineage>
</organism>
<evidence type="ECO:0000256" key="1">
    <source>
        <dbReference type="SAM" id="MobiDB-lite"/>
    </source>
</evidence>
<sequence>MLREETPPPTGVASPPLRQTLLRRMDSMTAGGTVGMSP</sequence>
<dbReference type="AlphaFoldDB" id="A0A0A9GMV8"/>
<name>A0A0A9GMV8_ARUDO</name>
<feature type="region of interest" description="Disordered" evidence="1">
    <location>
        <begin position="1"/>
        <end position="38"/>
    </location>
</feature>